<dbReference type="GO" id="GO:0003700">
    <property type="term" value="F:DNA-binding transcription factor activity"/>
    <property type="evidence" value="ECO:0007669"/>
    <property type="project" value="InterPro"/>
</dbReference>
<proteinExistence type="predicted"/>
<protein>
    <submittedName>
        <fullName evidence="5">FadR family transcriptional regulator</fullName>
    </submittedName>
</protein>
<dbReference type="PRINTS" id="PR00035">
    <property type="entry name" value="HTHGNTR"/>
</dbReference>
<dbReference type="SUPFAM" id="SSF48008">
    <property type="entry name" value="GntR ligand-binding domain-like"/>
    <property type="match status" value="1"/>
</dbReference>
<dbReference type="Gene3D" id="1.10.10.10">
    <property type="entry name" value="Winged helix-like DNA-binding domain superfamily/Winged helix DNA-binding domain"/>
    <property type="match status" value="1"/>
</dbReference>
<sequence length="243" mass="26393">MRHSSPARGQGEGVQDWLDEKLPISRKNAAEVVFEDLRRAILSGRIPVGSRLPSEEKLGRSYGVSRPIIREAMRSLQTLGLTRARSGSGSFVISDRQQADLAFGDVTARDLIEARPHIEIPAAGLAALRRTPEQLSRLLALCDQMERQVASLTWVGLDSEFHGLIAQAGQNALFARIVAESRDALQKQSELVNMMADRRMASNAEHRLIAAAIAEGDEAAAQDAMQRHLDRVARAVAGITGGA</sequence>
<dbReference type="InterPro" id="IPR000524">
    <property type="entry name" value="Tscrpt_reg_HTH_GntR"/>
</dbReference>
<name>A0A1V0GN88_9RHOB</name>
<keyword evidence="2" id="KW-0238">DNA-binding</keyword>
<dbReference type="PANTHER" id="PTHR43537">
    <property type="entry name" value="TRANSCRIPTIONAL REGULATOR, GNTR FAMILY"/>
    <property type="match status" value="1"/>
</dbReference>
<evidence type="ECO:0000256" key="1">
    <source>
        <dbReference type="ARBA" id="ARBA00023015"/>
    </source>
</evidence>
<evidence type="ECO:0000256" key="3">
    <source>
        <dbReference type="ARBA" id="ARBA00023163"/>
    </source>
</evidence>
<keyword evidence="5" id="KW-0614">Plasmid</keyword>
<geneLocation type="plasmid" evidence="5 6">
    <name>unnamed1</name>
</geneLocation>
<dbReference type="KEGG" id="pye:A6J80_01965"/>
<dbReference type="Gene3D" id="1.20.120.530">
    <property type="entry name" value="GntR ligand-binding domain-like"/>
    <property type="match status" value="1"/>
</dbReference>
<dbReference type="InterPro" id="IPR036390">
    <property type="entry name" value="WH_DNA-bd_sf"/>
</dbReference>
<evidence type="ECO:0000256" key="2">
    <source>
        <dbReference type="ARBA" id="ARBA00023125"/>
    </source>
</evidence>
<keyword evidence="6" id="KW-1185">Reference proteome</keyword>
<reference evidence="5" key="1">
    <citation type="submission" date="2017-12" db="EMBL/GenBank/DDBJ databases">
        <title>FDA dAtabase for Regulatory Grade micrObial Sequences (FDA-ARGOS): Supporting development and validation of Infectious Disease Dx tests.</title>
        <authorList>
            <person name="Campos J."/>
            <person name="Goldberg B."/>
            <person name="Tallon L."/>
            <person name="Sadzewicz L."/>
            <person name="Sengamalay N."/>
            <person name="Ott S."/>
            <person name="Godinez A."/>
            <person name="Nagaraj S."/>
            <person name="Vyas G."/>
            <person name="Aluvathingal J."/>
            <person name="Nadendla S."/>
            <person name="Geyer C."/>
            <person name="Nandy P."/>
            <person name="Hobson J."/>
            <person name="Sichtig H."/>
        </authorList>
    </citation>
    <scope>NUCLEOTIDE SEQUENCE</scope>
    <source>
        <strain evidence="5">FDAARGOS_252</strain>
        <plasmid evidence="5">unnamed1</plasmid>
    </source>
</reference>
<dbReference type="AlphaFoldDB" id="A0A1V0GN88"/>
<dbReference type="CDD" id="cd07377">
    <property type="entry name" value="WHTH_GntR"/>
    <property type="match status" value="1"/>
</dbReference>
<keyword evidence="1" id="KW-0805">Transcription regulation</keyword>
<dbReference type="SMART" id="SM00895">
    <property type="entry name" value="FCD"/>
    <property type="match status" value="1"/>
</dbReference>
<evidence type="ECO:0000259" key="4">
    <source>
        <dbReference type="PROSITE" id="PS50949"/>
    </source>
</evidence>
<feature type="domain" description="HTH gntR-type" evidence="4">
    <location>
        <begin position="27"/>
        <end position="95"/>
    </location>
</feature>
<dbReference type="SUPFAM" id="SSF46785">
    <property type="entry name" value="Winged helix' DNA-binding domain"/>
    <property type="match status" value="1"/>
</dbReference>
<accession>A0A1V0GN88</accession>
<dbReference type="RefSeq" id="WP_080620277.1">
    <property type="nucleotide sequence ID" value="NZ_CP020441.2"/>
</dbReference>
<dbReference type="SMART" id="SM00345">
    <property type="entry name" value="HTH_GNTR"/>
    <property type="match status" value="1"/>
</dbReference>
<keyword evidence="3" id="KW-0804">Transcription</keyword>
<organism evidence="5 6">
    <name type="scientific">Paracoccus yeei</name>
    <dbReference type="NCBI Taxonomy" id="147645"/>
    <lineage>
        <taxon>Bacteria</taxon>
        <taxon>Pseudomonadati</taxon>
        <taxon>Pseudomonadota</taxon>
        <taxon>Alphaproteobacteria</taxon>
        <taxon>Rhodobacterales</taxon>
        <taxon>Paracoccaceae</taxon>
        <taxon>Paracoccus</taxon>
    </lineage>
</organism>
<dbReference type="Pfam" id="PF07729">
    <property type="entry name" value="FCD"/>
    <property type="match status" value="1"/>
</dbReference>
<dbReference type="InterPro" id="IPR036388">
    <property type="entry name" value="WH-like_DNA-bd_sf"/>
</dbReference>
<dbReference type="Proteomes" id="UP000191257">
    <property type="component" value="Plasmid unnamed1"/>
</dbReference>
<gene>
    <name evidence="5" type="ORF">A6J80_01965</name>
</gene>
<dbReference type="InterPro" id="IPR011711">
    <property type="entry name" value="GntR_C"/>
</dbReference>
<dbReference type="PANTHER" id="PTHR43537:SF24">
    <property type="entry name" value="GLUCONATE OPERON TRANSCRIPTIONAL REPRESSOR"/>
    <property type="match status" value="1"/>
</dbReference>
<dbReference type="PROSITE" id="PS50949">
    <property type="entry name" value="HTH_GNTR"/>
    <property type="match status" value="1"/>
</dbReference>
<dbReference type="EMBL" id="CP020441">
    <property type="protein sequence ID" value="ARC35294.1"/>
    <property type="molecule type" value="Genomic_DNA"/>
</dbReference>
<evidence type="ECO:0000313" key="5">
    <source>
        <dbReference type="EMBL" id="ARC35294.1"/>
    </source>
</evidence>
<dbReference type="GO" id="GO:0003677">
    <property type="term" value="F:DNA binding"/>
    <property type="evidence" value="ECO:0007669"/>
    <property type="project" value="UniProtKB-KW"/>
</dbReference>
<dbReference type="Pfam" id="PF00392">
    <property type="entry name" value="GntR"/>
    <property type="match status" value="1"/>
</dbReference>
<dbReference type="eggNOG" id="COG2186">
    <property type="taxonomic scope" value="Bacteria"/>
</dbReference>
<evidence type="ECO:0000313" key="6">
    <source>
        <dbReference type="Proteomes" id="UP000191257"/>
    </source>
</evidence>
<dbReference type="InterPro" id="IPR008920">
    <property type="entry name" value="TF_FadR/GntR_C"/>
</dbReference>